<evidence type="ECO:0000313" key="1">
    <source>
        <dbReference type="EMBL" id="OUM70969.1"/>
    </source>
</evidence>
<sequence length="329" mass="36921">MTGHWNAPEIFALESATGNNNVYANGRQSIRVRMTIKVIDINGEPAVLTEKERRSITLVNFHGNAELTYHDTWSSSPLNPAKGKWDWSVQNNGGYSYFPSSGARTLSTEQEVARAQSSDEAYIDFYLRTVDVTPFTVSARITRDDGTVFYSRNMAGGALLLSPVRPKSYRPADYYLEEVVIVPQRYLDGSKGQFGVGHLSYFRFGLNENPSLEFRDITCSPGGLHGDIGPGWTNEAATMVGYVKPGQKNINYLFPLTYVDPELKWDPRPGQILLTKTYVQARPNNYFTQLLGRTAVLNTSLRATDEYGNVHQLNVRFKNNQRTGDIELV</sequence>
<dbReference type="OrthoDB" id="6881577at2"/>
<dbReference type="EMBL" id="LOHF01000037">
    <property type="protein sequence ID" value="OUM70969.1"/>
    <property type="molecule type" value="Genomic_DNA"/>
</dbReference>
<organism evidence="1 2">
    <name type="scientific">Pseudomonas caspiana</name>
    <dbReference type="NCBI Taxonomy" id="1451454"/>
    <lineage>
        <taxon>Bacteria</taxon>
        <taxon>Pseudomonadati</taxon>
        <taxon>Pseudomonadota</taxon>
        <taxon>Gammaproteobacteria</taxon>
        <taxon>Pseudomonadales</taxon>
        <taxon>Pseudomonadaceae</taxon>
        <taxon>Pseudomonas</taxon>
    </lineage>
</organism>
<comment type="caution">
    <text evidence="1">The sequence shown here is derived from an EMBL/GenBank/DDBJ whole genome shotgun (WGS) entry which is preliminary data.</text>
</comment>
<gene>
    <name evidence="1" type="ORF">AUC60_25805</name>
</gene>
<dbReference type="Proteomes" id="UP000195440">
    <property type="component" value="Unassembled WGS sequence"/>
</dbReference>
<name>A0A1Y3NTM4_9PSED</name>
<evidence type="ECO:0000313" key="2">
    <source>
        <dbReference type="Proteomes" id="UP000195440"/>
    </source>
</evidence>
<dbReference type="RefSeq" id="WP_087274305.1">
    <property type="nucleotide sequence ID" value="NZ_JBJGBV010000008.1"/>
</dbReference>
<dbReference type="AlphaFoldDB" id="A0A1Y3NTM4"/>
<accession>A0A1Y3NTM4</accession>
<proteinExistence type="predicted"/>
<keyword evidence="2" id="KW-1185">Reference proteome</keyword>
<reference evidence="1 2" key="1">
    <citation type="journal article" date="2017" name="Syst. Appl. Microbiol.">
        <title>Pseudomonas caspiana sp. nov., a citrus pathogen in the Pseudomonas syringae phylogenetic group.</title>
        <authorList>
            <person name="Busquets A."/>
            <person name="Gomila M."/>
            <person name="Beiki F."/>
            <person name="Mulet M."/>
            <person name="Rahimian H."/>
            <person name="Garcia-Valdes E."/>
            <person name="Lalucat J."/>
        </authorList>
    </citation>
    <scope>NUCLEOTIDE SEQUENCE [LARGE SCALE GENOMIC DNA]</scope>
    <source>
        <strain evidence="1 2">FBF102</strain>
    </source>
</reference>
<protein>
    <submittedName>
        <fullName evidence="1">Uncharacterized protein</fullName>
    </submittedName>
</protein>